<sequence length="586" mass="65196">MGFKNGDVPNVDFATFGQQPTLMRYRQLATHWVEYGFGTAKQTHMLYVIKMVFYVAVGASIASLSSGLGAPWHVDAWWTELIFYQKLIAWTIFFEILGVGASSGPLAFRFSPMIGGFLYWLRPGTIRVPPWPNNVPFTRGDNRSLFDVIVYVLILINLIFILALPGVNRTDAPADSVGLVDTTLLYPLIAFLVIMGLRDKVVFLASRPEQYIPALLFFAFFSYTDIIVSLKLLIVVVWVGAGVSKFGRHFANVVPPMLSNAPVVISKRFKRSLYRDFPNDLRPSHVGSLIAHIGGTFVEIVVPIVLLLSTNLTVVAIGIFIMIGFHLVITSTFPLAVPLEWNLLFTFAAWFLFWGFPAGAGYAVTDLSSIWLTIGVFAGLLFFPVLGNLRPDLVSFLPSMRQYAGNWASTTWAFAPGVERRMNEGIKSSANQVDQLAALYGLEVAEVFMQMAMGWRTLHSQGRALVSLMINTLDDIDRYSLREGEFVCATLTGWQFGDGHLHDERAVAAVQRRCNFAPGELIVAFTESQPIHRNRVNYRVIDAALGIIETGSYLVKDATEAQPWLPDGPIPFDVTYSRPKTVVETD</sequence>
<proteinExistence type="predicted"/>
<keyword evidence="1" id="KW-0812">Transmembrane</keyword>
<name>A0A5N5E9U3_RHOER</name>
<feature type="transmembrane region" description="Helical" evidence="1">
    <location>
        <begin position="87"/>
        <end position="108"/>
    </location>
</feature>
<dbReference type="AlphaFoldDB" id="A0A5N5E9U3"/>
<dbReference type="Pfam" id="PF12077">
    <property type="entry name" value="DUF3556"/>
    <property type="match status" value="1"/>
</dbReference>
<gene>
    <name evidence="2" type="ORF">BS297_06990</name>
</gene>
<evidence type="ECO:0008006" key="4">
    <source>
        <dbReference type="Google" id="ProtNLM"/>
    </source>
</evidence>
<evidence type="ECO:0000313" key="2">
    <source>
        <dbReference type="EMBL" id="KAB2586002.1"/>
    </source>
</evidence>
<feature type="transmembrane region" description="Helical" evidence="1">
    <location>
        <begin position="343"/>
        <end position="364"/>
    </location>
</feature>
<keyword evidence="1" id="KW-1133">Transmembrane helix</keyword>
<feature type="transmembrane region" description="Helical" evidence="1">
    <location>
        <begin position="370"/>
        <end position="389"/>
    </location>
</feature>
<feature type="transmembrane region" description="Helical" evidence="1">
    <location>
        <begin position="215"/>
        <end position="240"/>
    </location>
</feature>
<dbReference type="Proteomes" id="UP000325576">
    <property type="component" value="Unassembled WGS sequence"/>
</dbReference>
<reference evidence="2 3" key="1">
    <citation type="journal article" date="2017" name="Poromechanics V (2013)">
        <title>Genomic Characterization of the Arsenic-Tolerant Actinobacterium, &lt;i&gt;Rhodococcus erythropolis&lt;/i&gt; S43.</title>
        <authorList>
            <person name="Retamal-Morales G."/>
            <person name="Mehnert M."/>
            <person name="Schwabe R."/>
            <person name="Tischler D."/>
            <person name="Schloemann M."/>
            <person name="Levican G.J."/>
        </authorList>
    </citation>
    <scope>NUCLEOTIDE SEQUENCE [LARGE SCALE GENOMIC DNA]</scope>
    <source>
        <strain evidence="2 3">S43</strain>
    </source>
</reference>
<feature type="transmembrane region" description="Helical" evidence="1">
    <location>
        <begin position="286"/>
        <end position="308"/>
    </location>
</feature>
<evidence type="ECO:0000313" key="3">
    <source>
        <dbReference type="Proteomes" id="UP000325576"/>
    </source>
</evidence>
<organism evidence="2 3">
    <name type="scientific">Rhodococcus erythropolis</name>
    <name type="common">Arthrobacter picolinophilus</name>
    <dbReference type="NCBI Taxonomy" id="1833"/>
    <lineage>
        <taxon>Bacteria</taxon>
        <taxon>Bacillati</taxon>
        <taxon>Actinomycetota</taxon>
        <taxon>Actinomycetes</taxon>
        <taxon>Mycobacteriales</taxon>
        <taxon>Nocardiaceae</taxon>
        <taxon>Rhodococcus</taxon>
        <taxon>Rhodococcus erythropolis group</taxon>
    </lineage>
</organism>
<feature type="transmembrane region" description="Helical" evidence="1">
    <location>
        <begin position="51"/>
        <end position="72"/>
    </location>
</feature>
<evidence type="ECO:0000256" key="1">
    <source>
        <dbReference type="SAM" id="Phobius"/>
    </source>
</evidence>
<dbReference type="EMBL" id="MRBO01000249">
    <property type="protein sequence ID" value="KAB2586002.1"/>
    <property type="molecule type" value="Genomic_DNA"/>
</dbReference>
<protein>
    <recommendedName>
        <fullName evidence="4">DUF3556 domain-containing protein</fullName>
    </recommendedName>
</protein>
<dbReference type="InterPro" id="IPR021941">
    <property type="entry name" value="DUF3556_TM"/>
</dbReference>
<comment type="caution">
    <text evidence="2">The sequence shown here is derived from an EMBL/GenBank/DDBJ whole genome shotgun (WGS) entry which is preliminary data.</text>
</comment>
<feature type="transmembrane region" description="Helical" evidence="1">
    <location>
        <begin position="314"/>
        <end position="336"/>
    </location>
</feature>
<feature type="transmembrane region" description="Helical" evidence="1">
    <location>
        <begin position="184"/>
        <end position="203"/>
    </location>
</feature>
<keyword evidence="1" id="KW-0472">Membrane</keyword>
<accession>A0A5N5E9U3</accession>
<feature type="transmembrane region" description="Helical" evidence="1">
    <location>
        <begin position="145"/>
        <end position="164"/>
    </location>
</feature>